<protein>
    <recommendedName>
        <fullName evidence="1">ATP synthase alpha subunit C-terminal domain-containing protein</fullName>
    </recommendedName>
</protein>
<feature type="non-terminal residue" evidence="2">
    <location>
        <position position="1"/>
    </location>
</feature>
<dbReference type="AlphaFoldDB" id="X1EU68"/>
<dbReference type="SUPFAM" id="SSF47917">
    <property type="entry name" value="C-terminal domain of alpha and beta subunits of F1 ATP synthase"/>
    <property type="match status" value="1"/>
</dbReference>
<dbReference type="Gene3D" id="1.20.150.20">
    <property type="entry name" value="ATP synthase alpha/beta chain, C-terminal domain"/>
    <property type="match status" value="1"/>
</dbReference>
<dbReference type="InterPro" id="IPR000793">
    <property type="entry name" value="ATP_synth_asu_C"/>
</dbReference>
<accession>X1EU68</accession>
<reference evidence="2" key="1">
    <citation type="journal article" date="2014" name="Front. Microbiol.">
        <title>High frequency of phylogenetically diverse reductive dehalogenase-homologous genes in deep subseafloor sedimentary metagenomes.</title>
        <authorList>
            <person name="Kawai M."/>
            <person name="Futagami T."/>
            <person name="Toyoda A."/>
            <person name="Takaki Y."/>
            <person name="Nishi S."/>
            <person name="Hori S."/>
            <person name="Arai W."/>
            <person name="Tsubouchi T."/>
            <person name="Morono Y."/>
            <person name="Uchiyama I."/>
            <person name="Ito T."/>
            <person name="Fujiyama A."/>
            <person name="Inagaki F."/>
            <person name="Takami H."/>
        </authorList>
    </citation>
    <scope>NUCLEOTIDE SEQUENCE</scope>
    <source>
        <strain evidence="2">Expedition CK06-06</strain>
    </source>
</reference>
<name>X1EU68_9ZZZZ</name>
<proteinExistence type="predicted"/>
<evidence type="ECO:0000259" key="1">
    <source>
        <dbReference type="Pfam" id="PF00306"/>
    </source>
</evidence>
<sequence>EKQVMILYAAINGYIDDVPVEKVRAFETDFHRFMEANHPEIVGTIAKEKEITPETEEKFKTAIGEFKKGMAL</sequence>
<evidence type="ECO:0000313" key="2">
    <source>
        <dbReference type="EMBL" id="GAH36102.1"/>
    </source>
</evidence>
<comment type="caution">
    <text evidence="2">The sequence shown here is derived from an EMBL/GenBank/DDBJ whole genome shotgun (WGS) entry which is preliminary data.</text>
</comment>
<dbReference type="InterPro" id="IPR038376">
    <property type="entry name" value="ATP_synth_asu_C_sf"/>
</dbReference>
<dbReference type="EMBL" id="BARU01010694">
    <property type="protein sequence ID" value="GAH36102.1"/>
    <property type="molecule type" value="Genomic_DNA"/>
</dbReference>
<gene>
    <name evidence="2" type="ORF">S03H2_20313</name>
</gene>
<dbReference type="CDD" id="cd18113">
    <property type="entry name" value="ATP-synt_F1_alpha_C"/>
    <property type="match status" value="1"/>
</dbReference>
<dbReference type="GO" id="GO:0015986">
    <property type="term" value="P:proton motive force-driven ATP synthesis"/>
    <property type="evidence" value="ECO:0007669"/>
    <property type="project" value="InterPro"/>
</dbReference>
<feature type="domain" description="ATP synthase alpha subunit C-terminal" evidence="1">
    <location>
        <begin position="1"/>
        <end position="66"/>
    </location>
</feature>
<organism evidence="2">
    <name type="scientific">marine sediment metagenome</name>
    <dbReference type="NCBI Taxonomy" id="412755"/>
    <lineage>
        <taxon>unclassified sequences</taxon>
        <taxon>metagenomes</taxon>
        <taxon>ecological metagenomes</taxon>
    </lineage>
</organism>
<dbReference type="Pfam" id="PF00306">
    <property type="entry name" value="ATP-synt_ab_C"/>
    <property type="match status" value="1"/>
</dbReference>